<dbReference type="AlphaFoldDB" id="A0A430A8S2"/>
<dbReference type="InterPro" id="IPR010982">
    <property type="entry name" value="Lambda_DNA-bd_dom_sf"/>
</dbReference>
<evidence type="ECO:0000256" key="2">
    <source>
        <dbReference type="SAM" id="Phobius"/>
    </source>
</evidence>
<dbReference type="SUPFAM" id="SSF47413">
    <property type="entry name" value="lambda repressor-like DNA-binding domains"/>
    <property type="match status" value="1"/>
</dbReference>
<comment type="caution">
    <text evidence="4">The sequence shown here is derived from an EMBL/GenBank/DDBJ whole genome shotgun (WGS) entry which is preliminary data.</text>
</comment>
<keyword evidence="1" id="KW-0238">DNA-binding</keyword>
<dbReference type="PROSITE" id="PS50943">
    <property type="entry name" value="HTH_CROC1"/>
    <property type="match status" value="1"/>
</dbReference>
<keyword evidence="2" id="KW-0472">Membrane</keyword>
<dbReference type="Gene3D" id="1.10.260.40">
    <property type="entry name" value="lambda repressor-like DNA-binding domains"/>
    <property type="match status" value="1"/>
</dbReference>
<keyword evidence="2" id="KW-1133">Transmembrane helix</keyword>
<protein>
    <recommendedName>
        <fullName evidence="3">HTH cro/C1-type domain-containing protein</fullName>
    </recommendedName>
</protein>
<name>A0A430A8S2_9ENTE</name>
<organism evidence="4 5">
    <name type="scientific">Vagococcus fessus</name>
    <dbReference type="NCBI Taxonomy" id="120370"/>
    <lineage>
        <taxon>Bacteria</taxon>
        <taxon>Bacillati</taxon>
        <taxon>Bacillota</taxon>
        <taxon>Bacilli</taxon>
        <taxon>Lactobacillales</taxon>
        <taxon>Enterococcaceae</taxon>
        <taxon>Vagococcus</taxon>
    </lineage>
</organism>
<evidence type="ECO:0000259" key="3">
    <source>
        <dbReference type="PROSITE" id="PS50943"/>
    </source>
</evidence>
<dbReference type="OrthoDB" id="4427456at2"/>
<keyword evidence="2" id="KW-0812">Transmembrane</keyword>
<dbReference type="PANTHER" id="PTHR46558:SF15">
    <property type="entry name" value="HELIX-TURN-HELIX DOMAIN PROTEIN"/>
    <property type="match status" value="1"/>
</dbReference>
<evidence type="ECO:0000313" key="5">
    <source>
        <dbReference type="Proteomes" id="UP000287101"/>
    </source>
</evidence>
<dbReference type="RefSeq" id="WP_126831716.1">
    <property type="nucleotide sequence ID" value="NZ_CBCRYB010000001.1"/>
</dbReference>
<dbReference type="EMBL" id="NGJY01000002">
    <property type="protein sequence ID" value="RSU03506.1"/>
    <property type="molecule type" value="Genomic_DNA"/>
</dbReference>
<proteinExistence type="predicted"/>
<keyword evidence="5" id="KW-1185">Reference proteome</keyword>
<accession>A0A430A8S2</accession>
<dbReference type="GO" id="GO:0003677">
    <property type="term" value="F:DNA binding"/>
    <property type="evidence" value="ECO:0007669"/>
    <property type="project" value="UniProtKB-KW"/>
</dbReference>
<evidence type="ECO:0000256" key="1">
    <source>
        <dbReference type="ARBA" id="ARBA00023125"/>
    </source>
</evidence>
<dbReference type="Pfam" id="PF01381">
    <property type="entry name" value="HTH_3"/>
    <property type="match status" value="1"/>
</dbReference>
<dbReference type="InterPro" id="IPR001387">
    <property type="entry name" value="Cro/C1-type_HTH"/>
</dbReference>
<dbReference type="PANTHER" id="PTHR46558">
    <property type="entry name" value="TRACRIPTIONAL REGULATORY PROTEIN-RELATED-RELATED"/>
    <property type="match status" value="1"/>
</dbReference>
<dbReference type="SMART" id="SM00530">
    <property type="entry name" value="HTH_XRE"/>
    <property type="match status" value="1"/>
</dbReference>
<dbReference type="CDD" id="cd00093">
    <property type="entry name" value="HTH_XRE"/>
    <property type="match status" value="1"/>
</dbReference>
<sequence length="207" mass="23771">MEIGKKIKARRTELDMTQAQLAEKIHVSRSTISNWEIGRNYPDIQMIVDLSYCLDISIDTLLKGDDVVVTHITNDTRLRKKQAFYIKGLVALLVLILLPLGYYSIINYQKWIDNPKQIKKIEITDTRVNIDFNLPPYLTATGFAIATPSKPKDANTLELYISTSFDYRFQKKDNLSIHLSPNLIPNKVKAVKIKLYDQDKTIATKVR</sequence>
<evidence type="ECO:0000313" key="4">
    <source>
        <dbReference type="EMBL" id="RSU03506.1"/>
    </source>
</evidence>
<reference evidence="4 5" key="1">
    <citation type="submission" date="2017-05" db="EMBL/GenBank/DDBJ databases">
        <title>Vagococcus spp. assemblies.</title>
        <authorList>
            <person name="Gulvik C.A."/>
        </authorList>
    </citation>
    <scope>NUCLEOTIDE SEQUENCE [LARGE SCALE GENOMIC DNA]</scope>
    <source>
        <strain evidence="4 5">CCUG 41755</strain>
    </source>
</reference>
<dbReference type="Proteomes" id="UP000287101">
    <property type="component" value="Unassembled WGS sequence"/>
</dbReference>
<gene>
    <name evidence="4" type="ORF">CBF31_07280</name>
</gene>
<feature type="domain" description="HTH cro/C1-type" evidence="3">
    <location>
        <begin position="7"/>
        <end position="61"/>
    </location>
</feature>
<feature type="transmembrane region" description="Helical" evidence="2">
    <location>
        <begin position="84"/>
        <end position="105"/>
    </location>
</feature>